<dbReference type="InterPro" id="IPR003594">
    <property type="entry name" value="HATPase_dom"/>
</dbReference>
<evidence type="ECO:0000256" key="2">
    <source>
        <dbReference type="ARBA" id="ARBA00012438"/>
    </source>
</evidence>
<evidence type="ECO:0000313" key="11">
    <source>
        <dbReference type="EMBL" id="KIX13826.1"/>
    </source>
</evidence>
<keyword evidence="7" id="KW-0067">ATP-binding</keyword>
<proteinExistence type="predicted"/>
<dbReference type="PANTHER" id="PTHR43065">
    <property type="entry name" value="SENSOR HISTIDINE KINASE"/>
    <property type="match status" value="1"/>
</dbReference>
<dbReference type="InterPro" id="IPR036890">
    <property type="entry name" value="HATPase_C_sf"/>
</dbReference>
<dbReference type="Gene3D" id="1.10.287.130">
    <property type="match status" value="1"/>
</dbReference>
<dbReference type="Pfam" id="PF02518">
    <property type="entry name" value="HATPase_c"/>
    <property type="match status" value="1"/>
</dbReference>
<dbReference type="InterPro" id="IPR035965">
    <property type="entry name" value="PAS-like_dom_sf"/>
</dbReference>
<sequence length="617" mass="69162">MKTAIIGGGNLCRIILELWAHKRLHCFTVDIVCIAESAPNASGVLLARELGVPTYTDMDAALDQPDLDMVIVLDKTRLPEVKERLSPEVRIMDRKMAQVFRDMSDIACELQEELALRDELDDQMQAEHDKLQKCFDSLPDAIIVLDQDLQVRWANARLREYTGLTPEDLVGEGGYRDPFCRRDAEGRRLDIRCSLEEVCVTASPVQLIFMDLDGKTNHTYYRVIITPIFDDDGEIVHIVETARPIDEMVVQAREVKESEQLFRHFVENAHDMITMKDNEGRYLVINDQAAALFGMNPMDLIGRTDEEIFDPHLAGVLTKQDQQVLTKNEFVRRQEALNIGGKSRHLDTARFPLFNYRGDVTGICSISRDMSEEKWLQKALIRSERMAAIGKLAASVAHEINNPLTGVLSFAEELKQDALEQDPNDPVIADYDFLIHEAMRCREIVSHLLDFARLGVGRYVTSSLNTVVKRCLSLLQKQAAFQDIDFILELNGDHALGNFDPNQMEQVLLNLIINAAEAMENQGAITLGTGVSEDGVQVEVWVQDQGPGVDPALIDTIFEPFVTSKGHKGNGFGLSVVQNIVSQHGGTVSLENAPGSGARFIVRLPLEKRRARDEQKC</sequence>
<dbReference type="SMART" id="SM00387">
    <property type="entry name" value="HATPase_c"/>
    <property type="match status" value="1"/>
</dbReference>
<dbReference type="PROSITE" id="PS50109">
    <property type="entry name" value="HIS_KIN"/>
    <property type="match status" value="1"/>
</dbReference>
<dbReference type="SUPFAM" id="SSF55785">
    <property type="entry name" value="PYP-like sensor domain (PAS domain)"/>
    <property type="match status" value="2"/>
</dbReference>
<dbReference type="NCBIfam" id="TIGR00229">
    <property type="entry name" value="sensory_box"/>
    <property type="match status" value="2"/>
</dbReference>
<dbReference type="AlphaFoldDB" id="A0A0D2JDR7"/>
<dbReference type="PANTHER" id="PTHR43065:SF10">
    <property type="entry name" value="PEROXIDE STRESS-ACTIVATED HISTIDINE KINASE MAK3"/>
    <property type="match status" value="1"/>
</dbReference>
<keyword evidence="6" id="KW-0418">Kinase</keyword>
<evidence type="ECO:0000256" key="3">
    <source>
        <dbReference type="ARBA" id="ARBA00022553"/>
    </source>
</evidence>
<keyword evidence="8" id="KW-0902">Two-component regulatory system</keyword>
<dbReference type="SMART" id="SM00388">
    <property type="entry name" value="HisKA"/>
    <property type="match status" value="1"/>
</dbReference>
<dbReference type="SMART" id="SM00091">
    <property type="entry name" value="PAS"/>
    <property type="match status" value="2"/>
</dbReference>
<gene>
    <name evidence="11" type="ORF">X474_11030</name>
</gene>
<evidence type="ECO:0000259" key="10">
    <source>
        <dbReference type="PROSITE" id="PS50112"/>
    </source>
</evidence>
<dbReference type="Gene3D" id="3.40.50.720">
    <property type="entry name" value="NAD(P)-binding Rossmann-like Domain"/>
    <property type="match status" value="1"/>
</dbReference>
<evidence type="ECO:0000256" key="4">
    <source>
        <dbReference type="ARBA" id="ARBA00022679"/>
    </source>
</evidence>
<keyword evidence="5" id="KW-0547">Nucleotide-binding</keyword>
<dbReference type="EC" id="2.7.13.3" evidence="2"/>
<evidence type="ECO:0000256" key="7">
    <source>
        <dbReference type="ARBA" id="ARBA00022840"/>
    </source>
</evidence>
<reference evidence="11 12" key="1">
    <citation type="submission" date="2013-11" db="EMBL/GenBank/DDBJ databases">
        <title>Metagenomic analysis of a methanogenic consortium involved in long chain n-alkane degradation.</title>
        <authorList>
            <person name="Davidova I.A."/>
            <person name="Callaghan A.V."/>
            <person name="Wawrik B."/>
            <person name="Pruitt S."/>
            <person name="Marks C."/>
            <person name="Duncan K.E."/>
            <person name="Suflita J.M."/>
        </authorList>
    </citation>
    <scope>NUCLEOTIDE SEQUENCE [LARGE SCALE GENOMIC DNA]</scope>
    <source>
        <strain evidence="11 12">SPR</strain>
    </source>
</reference>
<protein>
    <recommendedName>
        <fullName evidence="2">histidine kinase</fullName>
        <ecNumber evidence="2">2.7.13.3</ecNumber>
    </recommendedName>
</protein>
<dbReference type="InterPro" id="IPR005467">
    <property type="entry name" value="His_kinase_dom"/>
</dbReference>
<evidence type="ECO:0000313" key="12">
    <source>
        <dbReference type="Proteomes" id="UP000032233"/>
    </source>
</evidence>
<dbReference type="InParanoid" id="A0A0D2JDR7"/>
<dbReference type="GO" id="GO:0005524">
    <property type="term" value="F:ATP binding"/>
    <property type="evidence" value="ECO:0007669"/>
    <property type="project" value="UniProtKB-KW"/>
</dbReference>
<dbReference type="OrthoDB" id="9805967at2"/>
<comment type="caution">
    <text evidence="11">The sequence shown here is derived from an EMBL/GenBank/DDBJ whole genome shotgun (WGS) entry which is preliminary data.</text>
</comment>
<dbReference type="Proteomes" id="UP000032233">
    <property type="component" value="Unassembled WGS sequence"/>
</dbReference>
<dbReference type="InterPro" id="IPR004358">
    <property type="entry name" value="Sig_transdc_His_kin-like_C"/>
</dbReference>
<dbReference type="RefSeq" id="WP_044348604.1">
    <property type="nucleotide sequence ID" value="NZ_AZAC01000014.1"/>
</dbReference>
<dbReference type="InterPro" id="IPR003661">
    <property type="entry name" value="HisK_dim/P_dom"/>
</dbReference>
<dbReference type="SUPFAM" id="SSF51735">
    <property type="entry name" value="NAD(P)-binding Rossmann-fold domains"/>
    <property type="match status" value="1"/>
</dbReference>
<evidence type="ECO:0000259" key="9">
    <source>
        <dbReference type="PROSITE" id="PS50109"/>
    </source>
</evidence>
<dbReference type="SUPFAM" id="SSF47384">
    <property type="entry name" value="Homodimeric domain of signal transducing histidine kinase"/>
    <property type="match status" value="1"/>
</dbReference>
<dbReference type="InterPro" id="IPR036097">
    <property type="entry name" value="HisK_dim/P_sf"/>
</dbReference>
<feature type="domain" description="PAS" evidence="10">
    <location>
        <begin position="127"/>
        <end position="172"/>
    </location>
</feature>
<dbReference type="GO" id="GO:0000155">
    <property type="term" value="F:phosphorelay sensor kinase activity"/>
    <property type="evidence" value="ECO:0007669"/>
    <property type="project" value="InterPro"/>
</dbReference>
<dbReference type="CDD" id="cd00130">
    <property type="entry name" value="PAS"/>
    <property type="match status" value="2"/>
</dbReference>
<feature type="domain" description="Histidine kinase" evidence="9">
    <location>
        <begin position="395"/>
        <end position="608"/>
    </location>
</feature>
<organism evidence="11 12">
    <name type="scientific">Dethiosulfatarculus sandiegensis</name>
    <dbReference type="NCBI Taxonomy" id="1429043"/>
    <lineage>
        <taxon>Bacteria</taxon>
        <taxon>Pseudomonadati</taxon>
        <taxon>Thermodesulfobacteriota</taxon>
        <taxon>Desulfarculia</taxon>
        <taxon>Desulfarculales</taxon>
        <taxon>Desulfarculaceae</taxon>
        <taxon>Dethiosulfatarculus</taxon>
    </lineage>
</organism>
<dbReference type="PROSITE" id="PS50112">
    <property type="entry name" value="PAS"/>
    <property type="match status" value="2"/>
</dbReference>
<dbReference type="InterPro" id="IPR000014">
    <property type="entry name" value="PAS"/>
</dbReference>
<comment type="catalytic activity">
    <reaction evidence="1">
        <text>ATP + protein L-histidine = ADP + protein N-phospho-L-histidine.</text>
        <dbReference type="EC" id="2.7.13.3"/>
    </reaction>
</comment>
<accession>A0A0D2JDR7</accession>
<evidence type="ECO:0000256" key="8">
    <source>
        <dbReference type="ARBA" id="ARBA00023012"/>
    </source>
</evidence>
<dbReference type="Gene3D" id="3.30.565.10">
    <property type="entry name" value="Histidine kinase-like ATPase, C-terminal domain"/>
    <property type="match status" value="1"/>
</dbReference>
<dbReference type="EMBL" id="AZAC01000014">
    <property type="protein sequence ID" value="KIX13826.1"/>
    <property type="molecule type" value="Genomic_DNA"/>
</dbReference>
<dbReference type="Gene3D" id="3.30.450.20">
    <property type="entry name" value="PAS domain"/>
    <property type="match status" value="2"/>
</dbReference>
<dbReference type="Pfam" id="PF00512">
    <property type="entry name" value="HisKA"/>
    <property type="match status" value="1"/>
</dbReference>
<dbReference type="InterPro" id="IPR036291">
    <property type="entry name" value="NAD(P)-bd_dom_sf"/>
</dbReference>
<name>A0A0D2JDR7_9BACT</name>
<feature type="domain" description="PAS" evidence="10">
    <location>
        <begin position="258"/>
        <end position="328"/>
    </location>
</feature>
<dbReference type="CDD" id="cd00082">
    <property type="entry name" value="HisKA"/>
    <property type="match status" value="1"/>
</dbReference>
<evidence type="ECO:0000256" key="1">
    <source>
        <dbReference type="ARBA" id="ARBA00000085"/>
    </source>
</evidence>
<dbReference type="PRINTS" id="PR00344">
    <property type="entry name" value="BCTRLSENSOR"/>
</dbReference>
<keyword evidence="4" id="KW-0808">Transferase</keyword>
<keyword evidence="3" id="KW-0597">Phosphoprotein</keyword>
<keyword evidence="12" id="KW-1185">Reference proteome</keyword>
<dbReference type="SUPFAM" id="SSF55874">
    <property type="entry name" value="ATPase domain of HSP90 chaperone/DNA topoisomerase II/histidine kinase"/>
    <property type="match status" value="1"/>
</dbReference>
<dbReference type="Pfam" id="PF08448">
    <property type="entry name" value="PAS_4"/>
    <property type="match status" value="2"/>
</dbReference>
<dbReference type="InterPro" id="IPR013656">
    <property type="entry name" value="PAS_4"/>
</dbReference>
<dbReference type="STRING" id="1429043.X474_11030"/>
<evidence type="ECO:0000256" key="6">
    <source>
        <dbReference type="ARBA" id="ARBA00022777"/>
    </source>
</evidence>
<evidence type="ECO:0000256" key="5">
    <source>
        <dbReference type="ARBA" id="ARBA00022741"/>
    </source>
</evidence>